<evidence type="ECO:0000313" key="3">
    <source>
        <dbReference type="EMBL" id="EKC42333.1"/>
    </source>
</evidence>
<dbReference type="Gene3D" id="1.50.10.10">
    <property type="match status" value="1"/>
</dbReference>
<gene>
    <name evidence="3" type="ORF">CGI_10024790</name>
</gene>
<dbReference type="EMBL" id="JH816160">
    <property type="protein sequence ID" value="EKC42333.1"/>
    <property type="molecule type" value="Genomic_DNA"/>
</dbReference>
<dbReference type="InterPro" id="IPR052566">
    <property type="entry name" value="Non-lysos_glucosylceramidase"/>
</dbReference>
<feature type="domain" description="Glycosyl-hydrolase family 116 N-terminal" evidence="2">
    <location>
        <begin position="715"/>
        <end position="1021"/>
    </location>
</feature>
<dbReference type="InterPro" id="IPR008928">
    <property type="entry name" value="6-hairpin_glycosidase_sf"/>
</dbReference>
<dbReference type="PANTHER" id="PTHR12654">
    <property type="entry name" value="BILE ACID BETA-GLUCOSIDASE-RELATED"/>
    <property type="match status" value="1"/>
</dbReference>
<accession>K1R968</accession>
<proteinExistence type="predicted"/>
<name>K1R968_MAGGI</name>
<dbReference type="HOGENOM" id="CLU_250592_0_0_1"/>
<dbReference type="PANTHER" id="PTHR12654:SF0">
    <property type="entry name" value="NON-LYSOSOMAL GLUCOSYLCERAMIDASE"/>
    <property type="match status" value="1"/>
</dbReference>
<organism evidence="3">
    <name type="scientific">Magallana gigas</name>
    <name type="common">Pacific oyster</name>
    <name type="synonym">Crassostrea gigas</name>
    <dbReference type="NCBI Taxonomy" id="29159"/>
    <lineage>
        <taxon>Eukaryota</taxon>
        <taxon>Metazoa</taxon>
        <taxon>Spiralia</taxon>
        <taxon>Lophotrochozoa</taxon>
        <taxon>Mollusca</taxon>
        <taxon>Bivalvia</taxon>
        <taxon>Autobranchia</taxon>
        <taxon>Pteriomorphia</taxon>
        <taxon>Ostreida</taxon>
        <taxon>Ostreoidea</taxon>
        <taxon>Ostreidae</taxon>
        <taxon>Magallana</taxon>
    </lineage>
</organism>
<dbReference type="InterPro" id="IPR006775">
    <property type="entry name" value="GH116_catalytic"/>
</dbReference>
<dbReference type="GO" id="GO:0005975">
    <property type="term" value="P:carbohydrate metabolic process"/>
    <property type="evidence" value="ECO:0007669"/>
    <property type="project" value="InterPro"/>
</dbReference>
<dbReference type="InParanoid" id="K1R968"/>
<evidence type="ECO:0000259" key="1">
    <source>
        <dbReference type="Pfam" id="PF04685"/>
    </source>
</evidence>
<evidence type="ECO:0000259" key="2">
    <source>
        <dbReference type="Pfam" id="PF12215"/>
    </source>
</evidence>
<protein>
    <submittedName>
        <fullName evidence="3">Non-lysosomal glucosylceramidase</fullName>
    </submittedName>
</protein>
<feature type="domain" description="Glycosyl-hydrolase family 116 catalytic region" evidence="1">
    <location>
        <begin position="1088"/>
        <end position="1450"/>
    </location>
</feature>
<dbReference type="InterPro" id="IPR012341">
    <property type="entry name" value="6hp_glycosidase-like_sf"/>
</dbReference>
<dbReference type="Pfam" id="PF12215">
    <property type="entry name" value="Glyco_hydr_116N"/>
    <property type="match status" value="1"/>
</dbReference>
<dbReference type="SUPFAM" id="SSF48208">
    <property type="entry name" value="Six-hairpin glycosidases"/>
    <property type="match status" value="1"/>
</dbReference>
<reference evidence="3" key="1">
    <citation type="journal article" date="2012" name="Nature">
        <title>The oyster genome reveals stress adaptation and complexity of shell formation.</title>
        <authorList>
            <person name="Zhang G."/>
            <person name="Fang X."/>
            <person name="Guo X."/>
            <person name="Li L."/>
            <person name="Luo R."/>
            <person name="Xu F."/>
            <person name="Yang P."/>
            <person name="Zhang L."/>
            <person name="Wang X."/>
            <person name="Qi H."/>
            <person name="Xiong Z."/>
            <person name="Que H."/>
            <person name="Xie Y."/>
            <person name="Holland P.W."/>
            <person name="Paps J."/>
            <person name="Zhu Y."/>
            <person name="Wu F."/>
            <person name="Chen Y."/>
            <person name="Wang J."/>
            <person name="Peng C."/>
            <person name="Meng J."/>
            <person name="Yang L."/>
            <person name="Liu J."/>
            <person name="Wen B."/>
            <person name="Zhang N."/>
            <person name="Huang Z."/>
            <person name="Zhu Q."/>
            <person name="Feng Y."/>
            <person name="Mount A."/>
            <person name="Hedgecock D."/>
            <person name="Xu Z."/>
            <person name="Liu Y."/>
            <person name="Domazet-Loso T."/>
            <person name="Du Y."/>
            <person name="Sun X."/>
            <person name="Zhang S."/>
            <person name="Liu B."/>
            <person name="Cheng P."/>
            <person name="Jiang X."/>
            <person name="Li J."/>
            <person name="Fan D."/>
            <person name="Wang W."/>
            <person name="Fu W."/>
            <person name="Wang T."/>
            <person name="Wang B."/>
            <person name="Zhang J."/>
            <person name="Peng Z."/>
            <person name="Li Y."/>
            <person name="Li N."/>
            <person name="Wang J."/>
            <person name="Chen M."/>
            <person name="He Y."/>
            <person name="Tan F."/>
            <person name="Song X."/>
            <person name="Zheng Q."/>
            <person name="Huang R."/>
            <person name="Yang H."/>
            <person name="Du X."/>
            <person name="Chen L."/>
            <person name="Yang M."/>
            <person name="Gaffney P.M."/>
            <person name="Wang S."/>
            <person name="Luo L."/>
            <person name="She Z."/>
            <person name="Ming Y."/>
            <person name="Huang W."/>
            <person name="Zhang S."/>
            <person name="Huang B."/>
            <person name="Zhang Y."/>
            <person name="Qu T."/>
            <person name="Ni P."/>
            <person name="Miao G."/>
            <person name="Wang J."/>
            <person name="Wang Q."/>
            <person name="Steinberg C.E."/>
            <person name="Wang H."/>
            <person name="Li N."/>
            <person name="Qian L."/>
            <person name="Zhang G."/>
            <person name="Li Y."/>
            <person name="Yang H."/>
            <person name="Liu X."/>
            <person name="Wang J."/>
            <person name="Yin Y."/>
            <person name="Wang J."/>
        </authorList>
    </citation>
    <scope>NUCLEOTIDE SEQUENCE [LARGE SCALE GENOMIC DNA]</scope>
    <source>
        <strain evidence="3">05x7-T-G4-1.051#20</strain>
    </source>
</reference>
<dbReference type="InterPro" id="IPR024462">
    <property type="entry name" value="GH116_N"/>
</dbReference>
<dbReference type="GO" id="GO:0008422">
    <property type="term" value="F:beta-glucosidase activity"/>
    <property type="evidence" value="ECO:0007669"/>
    <property type="project" value="TreeGrafter"/>
</dbReference>
<sequence>MGIFIPMSVVLCLQGIRVTTSRSLNFELSLSDGSYTLGTRNTAFLKSSDTFFRADKTIYSLGDGSLKLTSQQLSTGSDAHGDYDVITNYYTAGNANVSTSFIIYQDVDVVVFNQTYHNGAKGTKASTFDQTISGFPSARVESYDTDLGYLSFDGFMAGDTKKHIGRWDSQTDAIGDGLKGGPLAVFDEQGRTFLLSTFSGFMASSAWHDADKGGAVFWGIMGGVDEVPANYTYSTIIYYAEGINKAFRGWGEFLQKQYGEKEWNTWEDSTLIFLGYWTDNGGYYYFHTEPNKTYEQTMTDFIKQEVTMAGLPIGYVQYDSWWYYTGTGNGIKTWDTRPDVFPDGLESIDNTYAKQNGGKYDFIIDGIGALPLQAEFWEDLFNNASKWGMFMYEQDWLNGELDRVDKLKTDLFLGEQWLTQMHAAAAKQYNSIQYCMANPRHVMQALTLPWVTQARVSEDYHPGGDQWRIGVTSLFVGALGMRPSKDTFWTVRTQPGDPPGRTEPYSGLNAAVATLSMGPVGPSDRVGAVNVSLLMRCCGEYGHIYKPDRPISATDLQIKQKAFSDIDMEVWWTHTTIRVNSTVIDVNWTWGVVLAVDTPTDLFLHKADLDFMSSVVRHNCVCNLSSMASHQHGIDNSISTPKTRIEGIPDFGWRVNLNYECGIKCKPFTQPRFSQVIGFIGLGIRYAKEWWKRRRQGRKMFIDHMDQLFHKAIYGAPIGGIGCGTMGRGYRGEFARFQMVPGIYDHTVIQANQFILCIRKNGQTVYQKVLTGQRESSKSLRSWEWQAPREGDVYHALYPRSWTVYHLDEFNLRLICRQVSPIFPHDYKDTSFPMATFIWTAENNGTEPLDVSIMFTFKNGRGVKDDGNGGCHNHVFDENSEGRQVSGVSINHNIQDMKCTYCIGGVHKDDVSVTCKEYFDPRGTGQEVWEDLKEDGQLNTEGGKTTCTGKGEESAAAVCVKANVPPKQCKDLEFTLTWDMPIIHFKAKERFYARRYSRWFGLDGEAGPRMSSYAAANYSTWEQKIEEWQKPVLQNKNLPAWYKSALFNELYYVSDGGTVWIDPVEGQGGKLVRVTDPKDPPIVQEFSRFGYLEGHEYRMYNTYDVHHYASFSLIMLWPKLQISLQYDIATAVESEDSTRIKFLTSGEVGIRKRLHAVPHDMGDPEDEPWNRVNCYVIHPTCNWKDLNMKFVLQTYRDYSATKDDAYLRHMYPVAKYVMETAKKWDVDDDGIIDNGGFADQTFDAWTMTGASAYCGGMWLAALRMMIEMATILKKEDDVLHYKEILDKGKVSYQNKLWNGSYYNYDCSSGGHHDSIMADQLAGHWFLKASGLQDDDIFPPDRVKSSLKKIFENNVMMFEGGNMGAINGTRPDGSKDISSCQSEEFWVGVTYGLAANMIQEGLLDQAFQTAWGAYHVCWEWYGLAFQTPEAYMTDNIYRSLGYMRPLAIWSMQWALEKFHQDLMSS</sequence>
<dbReference type="FunCoup" id="K1R968">
    <property type="interactions" value="475"/>
</dbReference>
<dbReference type="Pfam" id="PF04685">
    <property type="entry name" value="DUF608"/>
    <property type="match status" value="1"/>
</dbReference>